<gene>
    <name evidence="2" type="ORF">HV560_02375</name>
</gene>
<organism evidence="2 3">
    <name type="scientific">Mannheimia pernigra</name>
    <dbReference type="NCBI Taxonomy" id="111844"/>
    <lineage>
        <taxon>Bacteria</taxon>
        <taxon>Pseudomonadati</taxon>
        <taxon>Pseudomonadota</taxon>
        <taxon>Gammaproteobacteria</taxon>
        <taxon>Pasteurellales</taxon>
        <taxon>Pasteurellaceae</taxon>
        <taxon>Mannheimia</taxon>
    </lineage>
</organism>
<feature type="signal peptide" evidence="1">
    <location>
        <begin position="1"/>
        <end position="18"/>
    </location>
</feature>
<proteinExistence type="predicted"/>
<dbReference type="Gene3D" id="1.25.40.10">
    <property type="entry name" value="Tetratricopeptide repeat domain"/>
    <property type="match status" value="1"/>
</dbReference>
<dbReference type="Pfam" id="PF08238">
    <property type="entry name" value="Sel1"/>
    <property type="match status" value="1"/>
</dbReference>
<keyword evidence="1" id="KW-0732">Signal</keyword>
<feature type="chain" id="PRO_5044887203" evidence="1">
    <location>
        <begin position="19"/>
        <end position="97"/>
    </location>
</feature>
<dbReference type="InterPro" id="IPR011990">
    <property type="entry name" value="TPR-like_helical_dom_sf"/>
</dbReference>
<evidence type="ECO:0000313" key="3">
    <source>
        <dbReference type="Proteomes" id="UP000509784"/>
    </source>
</evidence>
<sequence length="97" mass="10847">MKLILYSLLFAVSTFAHSSACDKYKVKQDYINHFDCVSELAESGYAPSQLILGVAYEFGEGVQQNLNMAKHYYGLACDKGHQKGCANYARLNEQSIK</sequence>
<dbReference type="SMART" id="SM00671">
    <property type="entry name" value="SEL1"/>
    <property type="match status" value="1"/>
</dbReference>
<protein>
    <submittedName>
        <fullName evidence="2">Sel1 repeat family protein</fullName>
    </submittedName>
</protein>
<dbReference type="InterPro" id="IPR006597">
    <property type="entry name" value="Sel1-like"/>
</dbReference>
<dbReference type="AlphaFoldDB" id="A0ABD7A6J0"/>
<dbReference type="EMBL" id="CP055305">
    <property type="protein sequence ID" value="QLB41763.1"/>
    <property type="molecule type" value="Genomic_DNA"/>
</dbReference>
<evidence type="ECO:0000313" key="2">
    <source>
        <dbReference type="EMBL" id="QLB41763.1"/>
    </source>
</evidence>
<name>A0ABD7A6J0_9PAST</name>
<evidence type="ECO:0000256" key="1">
    <source>
        <dbReference type="SAM" id="SignalP"/>
    </source>
</evidence>
<dbReference type="SUPFAM" id="SSF81901">
    <property type="entry name" value="HCP-like"/>
    <property type="match status" value="1"/>
</dbReference>
<dbReference type="Proteomes" id="UP000509784">
    <property type="component" value="Chromosome"/>
</dbReference>
<dbReference type="KEGG" id="mpeg:HV560_02375"/>
<reference evidence="2 3" key="1">
    <citation type="submission" date="2020-06" db="EMBL/GenBank/DDBJ databases">
        <title>Mannheimia pernigra sp. nov. isolated from bovine respiratory tract.</title>
        <authorList>
            <person name="Kuhnert P."/>
            <person name="Akarsu-Egger H."/>
        </authorList>
    </citation>
    <scope>NUCLEOTIDE SEQUENCE [LARGE SCALE GENOMIC DNA]</scope>
    <source>
        <strain evidence="2 3">17CN0883</strain>
    </source>
</reference>
<dbReference type="RefSeq" id="WP_176812068.1">
    <property type="nucleotide sequence ID" value="NZ_CP055305.1"/>
</dbReference>
<accession>A0ABD7A6J0</accession>